<protein>
    <submittedName>
        <fullName evidence="3">Uncharacterized protein LOC117654301</fullName>
    </submittedName>
</protein>
<reference evidence="3" key="1">
    <citation type="submission" date="2025-08" db="UniProtKB">
        <authorList>
            <consortium name="RefSeq"/>
        </authorList>
    </citation>
    <scope>IDENTIFICATION</scope>
    <source>
        <tissue evidence="3">Total insect</tissue>
    </source>
</reference>
<dbReference type="RefSeq" id="XP_034256766.1">
    <property type="nucleotide sequence ID" value="XM_034400875.1"/>
</dbReference>
<name>A0A6P9AMH2_THRPL</name>
<evidence type="ECO:0000313" key="2">
    <source>
        <dbReference type="Proteomes" id="UP000515158"/>
    </source>
</evidence>
<feature type="signal peptide" evidence="1">
    <location>
        <begin position="1"/>
        <end position="27"/>
    </location>
</feature>
<evidence type="ECO:0000313" key="3">
    <source>
        <dbReference type="RefSeq" id="XP_034256766.1"/>
    </source>
</evidence>
<keyword evidence="2" id="KW-1185">Reference proteome</keyword>
<proteinExistence type="predicted"/>
<gene>
    <name evidence="3" type="primary">LOC117654301</name>
</gene>
<dbReference type="Proteomes" id="UP000515158">
    <property type="component" value="Unplaced"/>
</dbReference>
<feature type="chain" id="PRO_5028025972" evidence="1">
    <location>
        <begin position="28"/>
        <end position="205"/>
    </location>
</feature>
<accession>A0A6P9AMH2</accession>
<organism evidence="3">
    <name type="scientific">Thrips palmi</name>
    <name type="common">Melon thrips</name>
    <dbReference type="NCBI Taxonomy" id="161013"/>
    <lineage>
        <taxon>Eukaryota</taxon>
        <taxon>Metazoa</taxon>
        <taxon>Ecdysozoa</taxon>
        <taxon>Arthropoda</taxon>
        <taxon>Hexapoda</taxon>
        <taxon>Insecta</taxon>
        <taxon>Pterygota</taxon>
        <taxon>Neoptera</taxon>
        <taxon>Paraneoptera</taxon>
        <taxon>Thysanoptera</taxon>
        <taxon>Terebrantia</taxon>
        <taxon>Thripoidea</taxon>
        <taxon>Thripidae</taxon>
        <taxon>Thrips</taxon>
    </lineage>
</organism>
<dbReference type="AlphaFoldDB" id="A0A6P9AMH2"/>
<keyword evidence="1" id="KW-0732">Signal</keyword>
<dbReference type="KEGG" id="tpal:117654301"/>
<dbReference type="OrthoDB" id="6610714at2759"/>
<evidence type="ECO:0000256" key="1">
    <source>
        <dbReference type="SAM" id="SignalP"/>
    </source>
</evidence>
<dbReference type="GeneID" id="117654301"/>
<sequence>MPAGRTSTVSWLASLLVFIAALEVARCRSSAHQGKKMVPVYYDIGACTDKQHFVEVNNVTTIMDEWGAYYCSASVLFLKEMKSVSKLVVIITKCTGGKATNLCEYYLRWVWTTALCRFIPARGMVWSPFYDSFDPPFNCPVKGHYMVRNATLDLDALKTVLPDLHKHIWPVEIQLFNESGELIVCMVLTAEFRHVKGKAVAGSPS</sequence>
<dbReference type="InParanoid" id="A0A6P9AMH2"/>